<keyword evidence="7" id="KW-1185">Reference proteome</keyword>
<dbReference type="RefSeq" id="WP_194182666.1">
    <property type="nucleotide sequence ID" value="NZ_JADGIK010000004.1"/>
</dbReference>
<dbReference type="InterPro" id="IPR002508">
    <property type="entry name" value="MurNAc-LAA_cat"/>
</dbReference>
<evidence type="ECO:0000256" key="1">
    <source>
        <dbReference type="ARBA" id="ARBA00001561"/>
    </source>
</evidence>
<evidence type="ECO:0000256" key="4">
    <source>
        <dbReference type="SAM" id="SignalP"/>
    </source>
</evidence>
<feature type="signal peptide" evidence="4">
    <location>
        <begin position="1"/>
        <end position="18"/>
    </location>
</feature>
<proteinExistence type="predicted"/>
<comment type="caution">
    <text evidence="6">The sequence shown here is derived from an EMBL/GenBank/DDBJ whole genome shotgun (WGS) entry which is preliminary data.</text>
</comment>
<dbReference type="EMBL" id="JADGIK010000004">
    <property type="protein sequence ID" value="MBF0597111.1"/>
    <property type="molecule type" value="Genomic_DNA"/>
</dbReference>
<name>A0A8J7KI43_9FLAO</name>
<evidence type="ECO:0000313" key="7">
    <source>
        <dbReference type="Proteomes" id="UP000608754"/>
    </source>
</evidence>
<dbReference type="Gene3D" id="3.40.630.40">
    <property type="entry name" value="Zn-dependent exopeptidases"/>
    <property type="match status" value="1"/>
</dbReference>
<dbReference type="Pfam" id="PF01520">
    <property type="entry name" value="Amidase_3"/>
    <property type="match status" value="1"/>
</dbReference>
<keyword evidence="3" id="KW-0378">Hydrolase</keyword>
<accession>A0A8J7KI43</accession>
<gene>
    <name evidence="6" type="ORF">IM532_06570</name>
</gene>
<evidence type="ECO:0000259" key="5">
    <source>
        <dbReference type="SMART" id="SM00646"/>
    </source>
</evidence>
<dbReference type="AlphaFoldDB" id="A0A8J7KI43"/>
<dbReference type="EC" id="3.5.1.28" evidence="2"/>
<evidence type="ECO:0000256" key="3">
    <source>
        <dbReference type="ARBA" id="ARBA00022801"/>
    </source>
</evidence>
<evidence type="ECO:0000313" key="6">
    <source>
        <dbReference type="EMBL" id="MBF0597111.1"/>
    </source>
</evidence>
<dbReference type="GO" id="GO:0009253">
    <property type="term" value="P:peptidoglycan catabolic process"/>
    <property type="evidence" value="ECO:0007669"/>
    <property type="project" value="InterPro"/>
</dbReference>
<dbReference type="InterPro" id="IPR050695">
    <property type="entry name" value="N-acetylmuramoyl_amidase_3"/>
</dbReference>
<organism evidence="6 7">
    <name type="scientific">Faecalibacter rhinopitheci</name>
    <dbReference type="NCBI Taxonomy" id="2779678"/>
    <lineage>
        <taxon>Bacteria</taxon>
        <taxon>Pseudomonadati</taxon>
        <taxon>Bacteroidota</taxon>
        <taxon>Flavobacteriia</taxon>
        <taxon>Flavobacteriales</taxon>
        <taxon>Weeksellaceae</taxon>
        <taxon>Faecalibacter</taxon>
    </lineage>
</organism>
<reference evidence="6" key="1">
    <citation type="submission" date="2020-10" db="EMBL/GenBank/DDBJ databases">
        <authorList>
            <person name="Lu T."/>
            <person name="Wang Q."/>
            <person name="Han X."/>
        </authorList>
    </citation>
    <scope>NUCLEOTIDE SEQUENCE</scope>
    <source>
        <strain evidence="6">WQ 117</strain>
    </source>
</reference>
<comment type="catalytic activity">
    <reaction evidence="1">
        <text>Hydrolyzes the link between N-acetylmuramoyl residues and L-amino acid residues in certain cell-wall glycopeptides.</text>
        <dbReference type="EC" id="3.5.1.28"/>
    </reaction>
</comment>
<evidence type="ECO:0000256" key="2">
    <source>
        <dbReference type="ARBA" id="ARBA00011901"/>
    </source>
</evidence>
<protein>
    <recommendedName>
        <fullName evidence="2">N-acetylmuramoyl-L-alanine amidase</fullName>
        <ecNumber evidence="2">3.5.1.28</ecNumber>
    </recommendedName>
</protein>
<dbReference type="Proteomes" id="UP000608754">
    <property type="component" value="Unassembled WGS sequence"/>
</dbReference>
<feature type="chain" id="PRO_5035207876" description="N-acetylmuramoyl-L-alanine amidase" evidence="4">
    <location>
        <begin position="19"/>
        <end position="198"/>
    </location>
</feature>
<dbReference type="PANTHER" id="PTHR30404">
    <property type="entry name" value="N-ACETYLMURAMOYL-L-ALANINE AMIDASE"/>
    <property type="match status" value="1"/>
</dbReference>
<dbReference type="CDD" id="cd02696">
    <property type="entry name" value="MurNAc-LAA"/>
    <property type="match status" value="1"/>
</dbReference>
<sequence>MKKLLIFCSIILTTSLFANTLNDGKRIIVLDPGHGGVDGGVKKDDYQEKDIVLEISKLIKSRNPYKDTEFIILRNTDEQISNENRAKIIKSYEPDLVISIHVNSNIKSTVKGLEALVSPMNPCFEDSKLIAEKINKNLISLGFENLGTKESNTKILRDSSAPTVMIHIGHLSNNEDKAIVTNPKNYNTIADQILAALE</sequence>
<dbReference type="SUPFAM" id="SSF53187">
    <property type="entry name" value="Zn-dependent exopeptidases"/>
    <property type="match status" value="1"/>
</dbReference>
<keyword evidence="4" id="KW-0732">Signal</keyword>
<dbReference type="SMART" id="SM00646">
    <property type="entry name" value="Ami_3"/>
    <property type="match status" value="1"/>
</dbReference>
<feature type="domain" description="MurNAc-LAA" evidence="5">
    <location>
        <begin position="86"/>
        <end position="198"/>
    </location>
</feature>
<dbReference type="PANTHER" id="PTHR30404:SF0">
    <property type="entry name" value="N-ACETYLMURAMOYL-L-ALANINE AMIDASE AMIC"/>
    <property type="match status" value="1"/>
</dbReference>
<dbReference type="GO" id="GO:0008745">
    <property type="term" value="F:N-acetylmuramoyl-L-alanine amidase activity"/>
    <property type="evidence" value="ECO:0007669"/>
    <property type="project" value="UniProtKB-EC"/>
</dbReference>
<dbReference type="GO" id="GO:0030288">
    <property type="term" value="C:outer membrane-bounded periplasmic space"/>
    <property type="evidence" value="ECO:0007669"/>
    <property type="project" value="TreeGrafter"/>
</dbReference>